<accession>A0A975DFC5</accession>
<dbReference type="RefSeq" id="WP_208842327.1">
    <property type="nucleotide sequence ID" value="NZ_CP072133.1"/>
</dbReference>
<gene>
    <name evidence="1" type="ORF">J5O05_12580</name>
</gene>
<name>A0A975DFC5_9GAMM</name>
<dbReference type="InterPro" id="IPR021334">
    <property type="entry name" value="DUF2947"/>
</dbReference>
<dbReference type="Proteomes" id="UP000664904">
    <property type="component" value="Chromosome"/>
</dbReference>
<organism evidence="1 2">
    <name type="scientific">Pseudoalteromonas xiamenensis</name>
    <dbReference type="NCBI Taxonomy" id="882626"/>
    <lineage>
        <taxon>Bacteria</taxon>
        <taxon>Pseudomonadati</taxon>
        <taxon>Pseudomonadota</taxon>
        <taxon>Gammaproteobacteria</taxon>
        <taxon>Alteromonadales</taxon>
        <taxon>Pseudoalteromonadaceae</taxon>
        <taxon>Pseudoalteromonas</taxon>
    </lineage>
</organism>
<dbReference type="Pfam" id="PF11163">
    <property type="entry name" value="DUF2947"/>
    <property type="match status" value="1"/>
</dbReference>
<dbReference type="AlphaFoldDB" id="A0A975DFC5"/>
<keyword evidence="2" id="KW-1185">Reference proteome</keyword>
<reference evidence="1" key="1">
    <citation type="submission" date="2021-03" db="EMBL/GenBank/DDBJ databases">
        <title>Complete Genome of Pseudoalteromonas xiamenensis STKMTI.2, a new potential marine bacterium producing anti-Vibrio compounds.</title>
        <authorList>
            <person name="Handayani D.P."/>
            <person name="Isnansetyo A."/>
            <person name="Istiqomah I."/>
            <person name="Jumina J."/>
        </authorList>
    </citation>
    <scope>NUCLEOTIDE SEQUENCE</scope>
    <source>
        <strain evidence="1">STKMTI.2</strain>
    </source>
</reference>
<sequence length="159" mass="18643">MNYIALDEFKKAWVFRHKDLPIEEQDLAQIKLMSAARSATLWTTMVSKEKDHPDFFVSSEWTGDSKSWQESVNWEAKWEAEEPELPEVFTTFLGWEDNTTVYFCLSREHVIETRFDVFKRTWQNFMFLADGSLLLGKKRDAVIQFLADGSAKLGHRPKD</sequence>
<evidence type="ECO:0000313" key="2">
    <source>
        <dbReference type="Proteomes" id="UP000664904"/>
    </source>
</evidence>
<evidence type="ECO:0000313" key="1">
    <source>
        <dbReference type="EMBL" id="QTH70743.1"/>
    </source>
</evidence>
<dbReference type="KEGG" id="pxi:J5O05_12580"/>
<proteinExistence type="predicted"/>
<dbReference type="EMBL" id="CP072133">
    <property type="protein sequence ID" value="QTH70743.1"/>
    <property type="molecule type" value="Genomic_DNA"/>
</dbReference>
<protein>
    <submittedName>
        <fullName evidence="1">DUF2947 domain-containing protein</fullName>
    </submittedName>
</protein>